<name>A0A2I8VKX9_9EURY</name>
<evidence type="ECO:0000313" key="4">
    <source>
        <dbReference type="Proteomes" id="UP000236584"/>
    </source>
</evidence>
<dbReference type="InterPro" id="IPR017932">
    <property type="entry name" value="GATase_2_dom"/>
</dbReference>
<organism evidence="3 4">
    <name type="scientific">Salinigranum rubrum</name>
    <dbReference type="NCBI Taxonomy" id="755307"/>
    <lineage>
        <taxon>Archaea</taxon>
        <taxon>Methanobacteriati</taxon>
        <taxon>Methanobacteriota</taxon>
        <taxon>Stenosarchaea group</taxon>
        <taxon>Halobacteria</taxon>
        <taxon>Halobacteriales</taxon>
        <taxon>Haloferacaceae</taxon>
        <taxon>Salinigranum</taxon>
    </lineage>
</organism>
<dbReference type="SUPFAM" id="SSF52402">
    <property type="entry name" value="Adenine nucleotide alpha hydrolases-like"/>
    <property type="match status" value="1"/>
</dbReference>
<dbReference type="Gene3D" id="3.40.50.620">
    <property type="entry name" value="HUPs"/>
    <property type="match status" value="1"/>
</dbReference>
<dbReference type="Pfam" id="PF13537">
    <property type="entry name" value="GATase_7"/>
    <property type="match status" value="1"/>
</dbReference>
<proteinExistence type="predicted"/>
<protein>
    <submittedName>
        <fullName evidence="3">Asparagine synthase</fullName>
    </submittedName>
</protein>
<dbReference type="Pfam" id="PF00733">
    <property type="entry name" value="Asn_synthase"/>
    <property type="match status" value="1"/>
</dbReference>
<dbReference type="EMBL" id="CP026309">
    <property type="protein sequence ID" value="AUV82571.1"/>
    <property type="molecule type" value="Genomic_DNA"/>
</dbReference>
<evidence type="ECO:0000313" key="3">
    <source>
        <dbReference type="EMBL" id="AUV82571.1"/>
    </source>
</evidence>
<dbReference type="SUPFAM" id="SSF56235">
    <property type="entry name" value="N-terminal nucleophile aminohydrolases (Ntn hydrolases)"/>
    <property type="match status" value="1"/>
</dbReference>
<keyword evidence="4" id="KW-1185">Reference proteome</keyword>
<reference evidence="3 4" key="1">
    <citation type="submission" date="2018-01" db="EMBL/GenBank/DDBJ databases">
        <title>Complete genome sequence of Salinigranum rubrum GX10T, an extremely halophilic archaeon isolated from a marine solar saltern.</title>
        <authorList>
            <person name="Han S."/>
        </authorList>
    </citation>
    <scope>NUCLEOTIDE SEQUENCE [LARGE SCALE GENOMIC DNA]</scope>
    <source>
        <strain evidence="3 4">GX10</strain>
    </source>
</reference>
<accession>A0A2I8VKX9</accession>
<dbReference type="OrthoDB" id="8692at2157"/>
<dbReference type="GO" id="GO:0006529">
    <property type="term" value="P:asparagine biosynthetic process"/>
    <property type="evidence" value="ECO:0007669"/>
    <property type="project" value="InterPro"/>
</dbReference>
<gene>
    <name evidence="3" type="ORF">C2R22_13755</name>
</gene>
<feature type="domain" description="Asparagine synthetase" evidence="1">
    <location>
        <begin position="231"/>
        <end position="480"/>
    </location>
</feature>
<dbReference type="InterPro" id="IPR001962">
    <property type="entry name" value="Asn_synthase"/>
</dbReference>
<sequence>MTGLCGVLGDPNHRIDSMAEDLRWTGHEETTTYADAEVALHSAVHPGRDRTQPARTPDGTLVWVSGQVWGCERADGYRPRCQSSETAAEFCAREYAERGIEFVAGLNGTFAGVVYDRNRREVHLITDRLGTHPVYYARPTPETVVFSTLIQSLPAHPAVDTEFDVEYLSEYFATGSVGGVKTPLTGIEELPPSSVTTVRLERGEIETDRYWRPRFDPLDRPFSYFVDEFVDRFERILDERFDPETRYGLLLSGGSDSRAILAGADPDVDIRTYHAKSWRSRETQITERVADVADRELHTLHRDRDTHRRLLDAVPRMMNFTGRFCEAHVHEFGDQLREEVDVLVSGLAADTLFRDHAFPVPSLRIGPLGSVDLPMAQRTESLEEFLKRRDAPLPAYLDTNQRLSDILRRNVTTEGGLSHHGVECRSVDELVFFDDFYPFSNKSDFFFHALNGMMPHWSPFFDNRLVDLALRIPLKHRSRRNLIDATTTELDERLGAIPHGNTGVPVEQSFPVEYVWRYANQFRWKFLTGDDTPAEHLSHGPWISTEGLTRSHEFVPERLRERADRIDSLPFLDRDGAWRSYQAHLEGADNSFELYTLLSFLEMPVVERVAGETRESARPVEGR</sequence>
<dbReference type="GeneID" id="35593176"/>
<dbReference type="InterPro" id="IPR014729">
    <property type="entry name" value="Rossmann-like_a/b/a_fold"/>
</dbReference>
<dbReference type="PANTHER" id="PTHR43284:SF1">
    <property type="entry name" value="ASPARAGINE SYNTHETASE"/>
    <property type="match status" value="1"/>
</dbReference>
<dbReference type="InterPro" id="IPR051786">
    <property type="entry name" value="ASN_synthetase/amidase"/>
</dbReference>
<evidence type="ECO:0000259" key="2">
    <source>
        <dbReference type="Pfam" id="PF13537"/>
    </source>
</evidence>
<feature type="domain" description="Glutamine amidotransferase type-2" evidence="2">
    <location>
        <begin position="84"/>
        <end position="153"/>
    </location>
</feature>
<dbReference type="AlphaFoldDB" id="A0A2I8VKX9"/>
<dbReference type="Proteomes" id="UP000236584">
    <property type="component" value="Chromosome"/>
</dbReference>
<dbReference type="RefSeq" id="WP_103426260.1">
    <property type="nucleotide sequence ID" value="NZ_CP026309.1"/>
</dbReference>
<evidence type="ECO:0000259" key="1">
    <source>
        <dbReference type="Pfam" id="PF00733"/>
    </source>
</evidence>
<dbReference type="GO" id="GO:0004066">
    <property type="term" value="F:asparagine synthase (glutamine-hydrolyzing) activity"/>
    <property type="evidence" value="ECO:0007669"/>
    <property type="project" value="InterPro"/>
</dbReference>
<dbReference type="InterPro" id="IPR029055">
    <property type="entry name" value="Ntn_hydrolases_N"/>
</dbReference>
<dbReference type="PANTHER" id="PTHR43284">
    <property type="entry name" value="ASPARAGINE SYNTHETASE (GLUTAMINE-HYDROLYZING)"/>
    <property type="match status" value="1"/>
</dbReference>
<dbReference type="Gene3D" id="3.60.20.10">
    <property type="entry name" value="Glutamine Phosphoribosylpyrophosphate, subunit 1, domain 1"/>
    <property type="match status" value="1"/>
</dbReference>
<dbReference type="KEGG" id="srub:C2R22_13755"/>